<gene>
    <name evidence="1" type="ORF">MSPICULIGERA_LOCUS25151</name>
</gene>
<comment type="caution">
    <text evidence="1">The sequence shown here is derived from an EMBL/GenBank/DDBJ whole genome shotgun (WGS) entry which is preliminary data.</text>
</comment>
<dbReference type="Proteomes" id="UP001177023">
    <property type="component" value="Unassembled WGS sequence"/>
</dbReference>
<keyword evidence="2" id="KW-1185">Reference proteome</keyword>
<dbReference type="EMBL" id="CATQJA010002709">
    <property type="protein sequence ID" value="CAJ0587174.1"/>
    <property type="molecule type" value="Genomic_DNA"/>
</dbReference>
<dbReference type="AlphaFoldDB" id="A0AA36DJD3"/>
<reference evidence="1" key="1">
    <citation type="submission" date="2023-06" db="EMBL/GenBank/DDBJ databases">
        <authorList>
            <person name="Delattre M."/>
        </authorList>
    </citation>
    <scope>NUCLEOTIDE SEQUENCE</scope>
    <source>
        <strain evidence="1">AF72</strain>
    </source>
</reference>
<feature type="non-terminal residue" evidence="1">
    <location>
        <position position="360"/>
    </location>
</feature>
<evidence type="ECO:0000313" key="1">
    <source>
        <dbReference type="EMBL" id="CAJ0587174.1"/>
    </source>
</evidence>
<proteinExistence type="predicted"/>
<accession>A0AA36DJD3</accession>
<sequence>MPPLLMECKACGANKAEDLLVRKEVDKVDVICLSCHRQDWRPMIEETARINRPDEQLEQKPVKYLSQMLAQVPPEDVQQSVQQLDNVAIYKLLKMAKAKALEKKKGEEEKLQLYRIERAHAEYAKHFVNLLELAYQSDKRTHEAQSQQVGGLCLVPHSYKYHVSFVLPEYSKKGMKVTKGDKLKVQYRPNGQSTHPEYEGEVVQFRAATETTPDRVTIEMEKRPLEGTSQDWHCEVIMNEQPYERMGKALRDFRQGTAASTIITSKILGLSVNEQRSKMGRTLPSDLNVRGLPPLNPSQTEAVKTVLKTVLCESPGQGLENTLAEDLSVKVKHVIFHMFPGRFSVTVNCEILVIDQAIAG</sequence>
<protein>
    <submittedName>
        <fullName evidence="1">Uncharacterized protein</fullName>
    </submittedName>
</protein>
<name>A0AA36DJD3_9BILA</name>
<organism evidence="1 2">
    <name type="scientific">Mesorhabditis spiculigera</name>
    <dbReference type="NCBI Taxonomy" id="96644"/>
    <lineage>
        <taxon>Eukaryota</taxon>
        <taxon>Metazoa</taxon>
        <taxon>Ecdysozoa</taxon>
        <taxon>Nematoda</taxon>
        <taxon>Chromadorea</taxon>
        <taxon>Rhabditida</taxon>
        <taxon>Rhabditina</taxon>
        <taxon>Rhabditomorpha</taxon>
        <taxon>Rhabditoidea</taxon>
        <taxon>Rhabditidae</taxon>
        <taxon>Mesorhabditinae</taxon>
        <taxon>Mesorhabditis</taxon>
    </lineage>
</organism>
<evidence type="ECO:0000313" key="2">
    <source>
        <dbReference type="Proteomes" id="UP001177023"/>
    </source>
</evidence>